<gene>
    <name evidence="1" type="ORF">PIB30_046380</name>
</gene>
<sequence>MTVTNFAGSGSAEDDSAVATTHLAPIKVDNTLWLECGGGQPIRNFSDRGMGFGSDSGFGFGLGCWA</sequence>
<evidence type="ECO:0000313" key="1">
    <source>
        <dbReference type="EMBL" id="MED6110825.1"/>
    </source>
</evidence>
<protein>
    <submittedName>
        <fullName evidence="1">Uncharacterized protein</fullName>
    </submittedName>
</protein>
<comment type="caution">
    <text evidence="1">The sequence shown here is derived from an EMBL/GenBank/DDBJ whole genome shotgun (WGS) entry which is preliminary data.</text>
</comment>
<evidence type="ECO:0000313" key="2">
    <source>
        <dbReference type="Proteomes" id="UP001341840"/>
    </source>
</evidence>
<proteinExistence type="predicted"/>
<name>A0ABU6QGS1_9FABA</name>
<reference evidence="1 2" key="1">
    <citation type="journal article" date="2023" name="Plants (Basel)">
        <title>Bridging the Gap: Combining Genomics and Transcriptomics Approaches to Understand Stylosanthes scabra, an Orphan Legume from the Brazilian Caatinga.</title>
        <authorList>
            <person name="Ferreira-Neto J.R.C."/>
            <person name="da Silva M.D."/>
            <person name="Binneck E."/>
            <person name="de Melo N.F."/>
            <person name="da Silva R.H."/>
            <person name="de Melo A.L.T.M."/>
            <person name="Pandolfi V."/>
            <person name="Bustamante F.O."/>
            <person name="Brasileiro-Vidal A.C."/>
            <person name="Benko-Iseppon A.M."/>
        </authorList>
    </citation>
    <scope>NUCLEOTIDE SEQUENCE [LARGE SCALE GENOMIC DNA]</scope>
    <source>
        <tissue evidence="1">Leaves</tissue>
    </source>
</reference>
<dbReference type="EMBL" id="JASCZI010000289">
    <property type="protein sequence ID" value="MED6110825.1"/>
    <property type="molecule type" value="Genomic_DNA"/>
</dbReference>
<dbReference type="Proteomes" id="UP001341840">
    <property type="component" value="Unassembled WGS sequence"/>
</dbReference>
<organism evidence="1 2">
    <name type="scientific">Stylosanthes scabra</name>
    <dbReference type="NCBI Taxonomy" id="79078"/>
    <lineage>
        <taxon>Eukaryota</taxon>
        <taxon>Viridiplantae</taxon>
        <taxon>Streptophyta</taxon>
        <taxon>Embryophyta</taxon>
        <taxon>Tracheophyta</taxon>
        <taxon>Spermatophyta</taxon>
        <taxon>Magnoliopsida</taxon>
        <taxon>eudicotyledons</taxon>
        <taxon>Gunneridae</taxon>
        <taxon>Pentapetalae</taxon>
        <taxon>rosids</taxon>
        <taxon>fabids</taxon>
        <taxon>Fabales</taxon>
        <taxon>Fabaceae</taxon>
        <taxon>Papilionoideae</taxon>
        <taxon>50 kb inversion clade</taxon>
        <taxon>dalbergioids sensu lato</taxon>
        <taxon>Dalbergieae</taxon>
        <taxon>Pterocarpus clade</taxon>
        <taxon>Stylosanthes</taxon>
    </lineage>
</organism>
<accession>A0ABU6QGS1</accession>
<keyword evidence="2" id="KW-1185">Reference proteome</keyword>